<evidence type="ECO:0000313" key="1">
    <source>
        <dbReference type="EMBL" id="CAI4044996.1"/>
    </source>
</evidence>
<dbReference type="InterPro" id="IPR029033">
    <property type="entry name" value="His_PPase_superfam"/>
</dbReference>
<dbReference type="EMBL" id="OX365922">
    <property type="protein sequence ID" value="CAI4044996.1"/>
    <property type="molecule type" value="Genomic_DNA"/>
</dbReference>
<proteinExistence type="predicted"/>
<gene>
    <name evidence="1" type="primary">SUVC11G0920</name>
    <name evidence="1" type="ORF">SUVC_11G0920</name>
</gene>
<dbReference type="InterPro" id="IPR013078">
    <property type="entry name" value="His_Pase_superF_clade-1"/>
</dbReference>
<dbReference type="SMART" id="SM00855">
    <property type="entry name" value="PGAM"/>
    <property type="match status" value="1"/>
</dbReference>
<dbReference type="FunFam" id="3.40.50.1240:FF:000054">
    <property type="entry name" value="Putative phosphomutase"/>
    <property type="match status" value="1"/>
</dbReference>
<dbReference type="Gene3D" id="3.40.50.1240">
    <property type="entry name" value="Phosphoglycerate mutase-like"/>
    <property type="match status" value="1"/>
</dbReference>
<dbReference type="InterPro" id="IPR050275">
    <property type="entry name" value="PGM_Phosphatase"/>
</dbReference>
<dbReference type="PANTHER" id="PTHR48100:SF1">
    <property type="entry name" value="HISTIDINE PHOSPHATASE FAMILY PROTEIN-RELATED"/>
    <property type="match status" value="1"/>
</dbReference>
<dbReference type="AlphaFoldDB" id="A0AA35J126"/>
<accession>A0AA35J126</accession>
<protein>
    <submittedName>
        <fullName evidence="1">Uncharacterized protein</fullName>
    </submittedName>
</protein>
<dbReference type="SUPFAM" id="SSF53254">
    <property type="entry name" value="Phosphoglycerate mutase-like"/>
    <property type="match status" value="1"/>
</dbReference>
<reference evidence="1" key="1">
    <citation type="submission" date="2022-10" db="EMBL/GenBank/DDBJ databases">
        <authorList>
            <person name="Byrne P K."/>
        </authorList>
    </citation>
    <scope>NUCLEOTIDE SEQUENCE</scope>
    <source>
        <strain evidence="1">CBS7001</strain>
    </source>
</reference>
<sequence>MQFKAVPGYFAAYPNAGFQGLDSTKNDHLQLINHNDWKELYHAIPKDTRNCHYKLLILARHGQGYHNAAISRYGMEEWDAYWSLLSGDEHGEWFDSRLTPLGKEQVRGTGTNVLLPMIKQLGMLPHVFFSSPMRRCLETFIESWTPVLTEIQKPPSGNVISTRIIESLRETLGSHTCDKRVNHSVTVGEYQDFPTDSGHTVHWHYVTDYSEEDELWLVDHRETNPELDMRTQDGLSQLFSQLSSEERFVSLTCHSGVIQSVLRNLKHPPIYNLETGKVVGIVVEVPINVEDEVEAEA</sequence>
<evidence type="ECO:0000313" key="2">
    <source>
        <dbReference type="Proteomes" id="UP001162090"/>
    </source>
</evidence>
<dbReference type="PANTHER" id="PTHR48100">
    <property type="entry name" value="BROAD-SPECIFICITY PHOSPHATASE YOR283W-RELATED"/>
    <property type="match status" value="1"/>
</dbReference>
<dbReference type="CDD" id="cd07067">
    <property type="entry name" value="HP_PGM_like"/>
    <property type="match status" value="1"/>
</dbReference>
<dbReference type="GO" id="GO:0005737">
    <property type="term" value="C:cytoplasm"/>
    <property type="evidence" value="ECO:0007669"/>
    <property type="project" value="TreeGrafter"/>
</dbReference>
<organism evidence="1 2">
    <name type="scientific">Saccharomyces uvarum</name>
    <name type="common">Yeast</name>
    <name type="synonym">Saccharomyces bayanus var. uvarum</name>
    <dbReference type="NCBI Taxonomy" id="230603"/>
    <lineage>
        <taxon>Eukaryota</taxon>
        <taxon>Fungi</taxon>
        <taxon>Dikarya</taxon>
        <taxon>Ascomycota</taxon>
        <taxon>Saccharomycotina</taxon>
        <taxon>Saccharomycetes</taxon>
        <taxon>Saccharomycetales</taxon>
        <taxon>Saccharomycetaceae</taxon>
        <taxon>Saccharomyces</taxon>
    </lineage>
</organism>
<name>A0AA35J126_SACUV</name>
<dbReference type="GO" id="GO:0016791">
    <property type="term" value="F:phosphatase activity"/>
    <property type="evidence" value="ECO:0007669"/>
    <property type="project" value="TreeGrafter"/>
</dbReference>
<dbReference type="Proteomes" id="UP001162090">
    <property type="component" value="Chromosome 11"/>
</dbReference>